<dbReference type="SUPFAM" id="SSF50341">
    <property type="entry name" value="CheW-like"/>
    <property type="match status" value="1"/>
</dbReference>
<dbReference type="HOGENOM" id="CLU_048995_4_0_7"/>
<dbReference type="PANTHER" id="PTHR22617:SF43">
    <property type="entry name" value="PROTEIN PILI"/>
    <property type="match status" value="1"/>
</dbReference>
<reference evidence="2 3" key="1">
    <citation type="journal article" date="2011" name="J. Bacteriol.">
        <title>Genome sequence of the mercury-methylating and pleomorphic Desulfovibrio africanus Strain Walvis Bay.</title>
        <authorList>
            <person name="Brown S.D."/>
            <person name="Wall J.D."/>
            <person name="Kucken A.M."/>
            <person name="Gilmour C.C."/>
            <person name="Podar M."/>
            <person name="Brandt C.C."/>
            <person name="Teshima H."/>
            <person name="Detter J.C."/>
            <person name="Han C.S."/>
            <person name="Land M.L."/>
            <person name="Lucas S."/>
            <person name="Han J."/>
            <person name="Pennacchio L."/>
            <person name="Nolan M."/>
            <person name="Pitluck S."/>
            <person name="Woyke T."/>
            <person name="Goodwin L."/>
            <person name="Palumbo A.V."/>
            <person name="Elias D.A."/>
        </authorList>
    </citation>
    <scope>NUCLEOTIDE SEQUENCE [LARGE SCALE GENOMIC DNA]</scope>
    <source>
        <strain evidence="2 3">Walvis Bay</strain>
    </source>
</reference>
<protein>
    <submittedName>
        <fullName evidence="2">CheW protein</fullName>
    </submittedName>
</protein>
<dbReference type="GO" id="GO:0005829">
    <property type="term" value="C:cytosol"/>
    <property type="evidence" value="ECO:0007669"/>
    <property type="project" value="TreeGrafter"/>
</dbReference>
<dbReference type="Gene3D" id="2.40.50.180">
    <property type="entry name" value="CheA-289, Domain 4"/>
    <property type="match status" value="1"/>
</dbReference>
<dbReference type="Gene3D" id="2.30.30.40">
    <property type="entry name" value="SH3 Domains"/>
    <property type="match status" value="1"/>
</dbReference>
<dbReference type="KEGG" id="daf:Desaf_1441"/>
<evidence type="ECO:0000259" key="1">
    <source>
        <dbReference type="PROSITE" id="PS50851"/>
    </source>
</evidence>
<dbReference type="SMART" id="SM00260">
    <property type="entry name" value="CheW"/>
    <property type="match status" value="1"/>
</dbReference>
<dbReference type="RefSeq" id="WP_014259566.1">
    <property type="nucleotide sequence ID" value="NC_016629.1"/>
</dbReference>
<dbReference type="InterPro" id="IPR039315">
    <property type="entry name" value="CheW"/>
</dbReference>
<gene>
    <name evidence="2" type="ORF">Desaf_1441</name>
</gene>
<keyword evidence="3" id="KW-1185">Reference proteome</keyword>
<dbReference type="EMBL" id="CP003221">
    <property type="protein sequence ID" value="EGJ49778.1"/>
    <property type="molecule type" value="Genomic_DNA"/>
</dbReference>
<dbReference type="GO" id="GO:0006935">
    <property type="term" value="P:chemotaxis"/>
    <property type="evidence" value="ECO:0007669"/>
    <property type="project" value="InterPro"/>
</dbReference>
<dbReference type="GO" id="GO:0007165">
    <property type="term" value="P:signal transduction"/>
    <property type="evidence" value="ECO:0007669"/>
    <property type="project" value="InterPro"/>
</dbReference>
<feature type="domain" description="CheW-like" evidence="1">
    <location>
        <begin position="33"/>
        <end position="170"/>
    </location>
</feature>
<evidence type="ECO:0000313" key="3">
    <source>
        <dbReference type="Proteomes" id="UP000007844"/>
    </source>
</evidence>
<evidence type="ECO:0000313" key="2">
    <source>
        <dbReference type="EMBL" id="EGJ49778.1"/>
    </source>
</evidence>
<dbReference type="PANTHER" id="PTHR22617">
    <property type="entry name" value="CHEMOTAXIS SENSOR HISTIDINE KINASE-RELATED"/>
    <property type="match status" value="1"/>
</dbReference>
<proteinExistence type="predicted"/>
<organism evidence="2 3">
    <name type="scientific">Desulfocurvibacter africanus subsp. africanus str. Walvis Bay</name>
    <dbReference type="NCBI Taxonomy" id="690850"/>
    <lineage>
        <taxon>Bacteria</taxon>
        <taxon>Pseudomonadati</taxon>
        <taxon>Thermodesulfobacteriota</taxon>
        <taxon>Desulfovibrionia</taxon>
        <taxon>Desulfovibrionales</taxon>
        <taxon>Desulfovibrionaceae</taxon>
        <taxon>Desulfocurvibacter</taxon>
    </lineage>
</organism>
<dbReference type="STRING" id="690850.Desaf_1441"/>
<dbReference type="eggNOG" id="COG0835">
    <property type="taxonomic scope" value="Bacteria"/>
</dbReference>
<accession>F3Z076</accession>
<dbReference type="AlphaFoldDB" id="F3Z076"/>
<dbReference type="InterPro" id="IPR036061">
    <property type="entry name" value="CheW-like_dom_sf"/>
</dbReference>
<dbReference type="PROSITE" id="PS50851">
    <property type="entry name" value="CHEW"/>
    <property type="match status" value="1"/>
</dbReference>
<dbReference type="Proteomes" id="UP000007844">
    <property type="component" value="Chromosome"/>
</dbReference>
<sequence>MDDGIQIREAILKARAARLARRHGPKAEAAEDLAGWLFFRRSRRIFGLETSCVLEAQVLGGLTPIPCVPPFIMGVTALRGRVVAIMDLPLFLGLDPGLVPETPAVVIARGHGLETALLADEVLGVQSLAETDKLPAPANLPLALAALCRGVTTQGWLLLDGDALLTDQNLLVEERV</sequence>
<dbReference type="InterPro" id="IPR002545">
    <property type="entry name" value="CheW-lke_dom"/>
</dbReference>
<name>F3Z076_DESAF</name>
<dbReference type="Pfam" id="PF01584">
    <property type="entry name" value="CheW"/>
    <property type="match status" value="1"/>
</dbReference>